<dbReference type="Proteomes" id="UP001281147">
    <property type="component" value="Unassembled WGS sequence"/>
</dbReference>
<evidence type="ECO:0000313" key="2">
    <source>
        <dbReference type="Proteomes" id="UP001281147"/>
    </source>
</evidence>
<dbReference type="EMBL" id="JAUTXU010000031">
    <property type="protein sequence ID" value="KAK3718483.1"/>
    <property type="molecule type" value="Genomic_DNA"/>
</dbReference>
<keyword evidence="2" id="KW-1185">Reference proteome</keyword>
<organism evidence="1 2">
    <name type="scientific">Vermiconidia calcicola</name>
    <dbReference type="NCBI Taxonomy" id="1690605"/>
    <lineage>
        <taxon>Eukaryota</taxon>
        <taxon>Fungi</taxon>
        <taxon>Dikarya</taxon>
        <taxon>Ascomycota</taxon>
        <taxon>Pezizomycotina</taxon>
        <taxon>Dothideomycetes</taxon>
        <taxon>Dothideomycetidae</taxon>
        <taxon>Mycosphaerellales</taxon>
        <taxon>Extremaceae</taxon>
        <taxon>Vermiconidia</taxon>
    </lineage>
</organism>
<proteinExistence type="predicted"/>
<sequence>MGRELQKHKNRSSISKATRKPKSKKKLLHHPIIAANWDSSKTLAQNYKLLGLTARLNNSTGGVEKKVADIENEDEGGDGLWIDGSRRKKGKGQIEVKEARIERDPETGAIVRIVDEETVRANPLNDPLNDLDSESEDEREFEGFDQHAAVVEQLQDEASRPAPKYKRKQPEGERMFVEALVRKYGDDYGRMARDMEINYMQRSEGDLKRRVKRWREGGGVV</sequence>
<reference evidence="1" key="1">
    <citation type="submission" date="2023-07" db="EMBL/GenBank/DDBJ databases">
        <title>Black Yeasts Isolated from many extreme environments.</title>
        <authorList>
            <person name="Coleine C."/>
            <person name="Stajich J.E."/>
            <person name="Selbmann L."/>
        </authorList>
    </citation>
    <scope>NUCLEOTIDE SEQUENCE</scope>
    <source>
        <strain evidence="1">CCFEE 5714</strain>
    </source>
</reference>
<accession>A0ACC3NKH3</accession>
<evidence type="ECO:0000313" key="1">
    <source>
        <dbReference type="EMBL" id="KAK3718483.1"/>
    </source>
</evidence>
<comment type="caution">
    <text evidence="1">The sequence shown here is derived from an EMBL/GenBank/DDBJ whole genome shotgun (WGS) entry which is preliminary data.</text>
</comment>
<name>A0ACC3NKH3_9PEZI</name>
<protein>
    <submittedName>
        <fullName evidence="1">Ribosome biogenesis protein Nop16</fullName>
    </submittedName>
</protein>
<gene>
    <name evidence="1" type="primary">nop16_1</name>
    <name evidence="1" type="ORF">LTR37_004987</name>
</gene>